<protein>
    <submittedName>
        <fullName evidence="1">Uncharacterized protein</fullName>
    </submittedName>
</protein>
<evidence type="ECO:0000313" key="1">
    <source>
        <dbReference type="EMBL" id="KAK7346900.1"/>
    </source>
</evidence>
<organism evidence="1 2">
    <name type="scientific">Phaseolus coccineus</name>
    <name type="common">Scarlet runner bean</name>
    <name type="synonym">Phaseolus multiflorus</name>
    <dbReference type="NCBI Taxonomy" id="3886"/>
    <lineage>
        <taxon>Eukaryota</taxon>
        <taxon>Viridiplantae</taxon>
        <taxon>Streptophyta</taxon>
        <taxon>Embryophyta</taxon>
        <taxon>Tracheophyta</taxon>
        <taxon>Spermatophyta</taxon>
        <taxon>Magnoliopsida</taxon>
        <taxon>eudicotyledons</taxon>
        <taxon>Gunneridae</taxon>
        <taxon>Pentapetalae</taxon>
        <taxon>rosids</taxon>
        <taxon>fabids</taxon>
        <taxon>Fabales</taxon>
        <taxon>Fabaceae</taxon>
        <taxon>Papilionoideae</taxon>
        <taxon>50 kb inversion clade</taxon>
        <taxon>NPAAA clade</taxon>
        <taxon>indigoferoid/millettioid clade</taxon>
        <taxon>Phaseoleae</taxon>
        <taxon>Phaseolus</taxon>
    </lineage>
</organism>
<proteinExistence type="predicted"/>
<sequence>MYLFCIFHPIIRCCGMYSERENRCHPKNCAMRENRLRPKKRKRGVWIMDVSPFKSIARSDQKNSTLMQRM</sequence>
<dbReference type="Proteomes" id="UP001374584">
    <property type="component" value="Unassembled WGS sequence"/>
</dbReference>
<evidence type="ECO:0000313" key="2">
    <source>
        <dbReference type="Proteomes" id="UP001374584"/>
    </source>
</evidence>
<gene>
    <name evidence="1" type="ORF">VNO80_21424</name>
</gene>
<name>A0AAN9M2H7_PHACN</name>
<accession>A0AAN9M2H7</accession>
<reference evidence="1 2" key="1">
    <citation type="submission" date="2024-01" db="EMBL/GenBank/DDBJ databases">
        <title>The genomes of 5 underutilized Papilionoideae crops provide insights into root nodulation and disease resistanc.</title>
        <authorList>
            <person name="Jiang F."/>
        </authorList>
    </citation>
    <scope>NUCLEOTIDE SEQUENCE [LARGE SCALE GENOMIC DNA]</scope>
    <source>
        <strain evidence="1">JINMINGXINNONG_FW02</strain>
        <tissue evidence="1">Leaves</tissue>
    </source>
</reference>
<comment type="caution">
    <text evidence="1">The sequence shown here is derived from an EMBL/GenBank/DDBJ whole genome shotgun (WGS) entry which is preliminary data.</text>
</comment>
<dbReference type="AlphaFoldDB" id="A0AAN9M2H7"/>
<dbReference type="EMBL" id="JAYMYR010000008">
    <property type="protein sequence ID" value="KAK7346900.1"/>
    <property type="molecule type" value="Genomic_DNA"/>
</dbReference>
<keyword evidence="2" id="KW-1185">Reference proteome</keyword>